<dbReference type="PANTHER" id="PTHR47938">
    <property type="entry name" value="RESPIRATORY COMPLEX I CHAPERONE (CIA84), PUTATIVE (AFU_ORTHOLOGUE AFUA_2G06020)-RELATED"/>
    <property type="match status" value="1"/>
</dbReference>
<feature type="repeat" description="PPR" evidence="3">
    <location>
        <begin position="581"/>
        <end position="615"/>
    </location>
</feature>
<dbReference type="Gene3D" id="1.25.40.10">
    <property type="entry name" value="Tetratricopeptide repeat domain"/>
    <property type="match status" value="4"/>
</dbReference>
<evidence type="ECO:0008006" key="5">
    <source>
        <dbReference type="Google" id="ProtNLM"/>
    </source>
</evidence>
<proteinExistence type="inferred from homology"/>
<feature type="repeat" description="PPR" evidence="3">
    <location>
        <begin position="264"/>
        <end position="298"/>
    </location>
</feature>
<dbReference type="PANTHER" id="PTHR47938:SF24">
    <property type="entry name" value="PENTACOTRIPEPTIDE-REPEAT REGION OF PRORP DOMAIN-CONTAINING PROTEIN"/>
    <property type="match status" value="1"/>
</dbReference>
<protein>
    <recommendedName>
        <fullName evidence="5">Pentatricopeptide repeat-containing protein</fullName>
    </recommendedName>
</protein>
<dbReference type="PROSITE" id="PS51375">
    <property type="entry name" value="PPR"/>
    <property type="match status" value="11"/>
</dbReference>
<feature type="repeat" description="PPR" evidence="3">
    <location>
        <begin position="616"/>
        <end position="650"/>
    </location>
</feature>
<feature type="repeat" description="PPR" evidence="3">
    <location>
        <begin position="547"/>
        <end position="577"/>
    </location>
</feature>
<keyword evidence="2" id="KW-0677">Repeat</keyword>
<evidence type="ECO:0000256" key="3">
    <source>
        <dbReference type="PROSITE-ProRule" id="PRU00708"/>
    </source>
</evidence>
<dbReference type="EnsemblPlants" id="MELO3C035731.2.1">
    <property type="protein sequence ID" value="MELO3C035731.2.1"/>
    <property type="gene ID" value="MELO3C035731.2"/>
</dbReference>
<feature type="repeat" description="PPR" evidence="3">
    <location>
        <begin position="407"/>
        <end position="441"/>
    </location>
</feature>
<feature type="repeat" description="PPR" evidence="3">
    <location>
        <begin position="512"/>
        <end position="546"/>
    </location>
</feature>
<name>A0A9I9EM78_CUCME</name>
<dbReference type="Gramene" id="MELO3C035731.2.1">
    <property type="protein sequence ID" value="MELO3C035731.2.1"/>
    <property type="gene ID" value="MELO3C035731.2"/>
</dbReference>
<dbReference type="GO" id="GO:0003729">
    <property type="term" value="F:mRNA binding"/>
    <property type="evidence" value="ECO:0007669"/>
    <property type="project" value="TreeGrafter"/>
</dbReference>
<accession>A0A9I9EM78</accession>
<organism evidence="4">
    <name type="scientific">Cucumis melo</name>
    <name type="common">Muskmelon</name>
    <dbReference type="NCBI Taxonomy" id="3656"/>
    <lineage>
        <taxon>Eukaryota</taxon>
        <taxon>Viridiplantae</taxon>
        <taxon>Streptophyta</taxon>
        <taxon>Embryophyta</taxon>
        <taxon>Tracheophyta</taxon>
        <taxon>Spermatophyta</taxon>
        <taxon>Magnoliopsida</taxon>
        <taxon>eudicotyledons</taxon>
        <taxon>Gunneridae</taxon>
        <taxon>Pentapetalae</taxon>
        <taxon>rosids</taxon>
        <taxon>fabids</taxon>
        <taxon>Cucurbitales</taxon>
        <taxon>Cucurbitaceae</taxon>
        <taxon>Benincaseae</taxon>
        <taxon>Cucumis</taxon>
    </lineage>
</organism>
<feature type="repeat" description="PPR" evidence="3">
    <location>
        <begin position="477"/>
        <end position="511"/>
    </location>
</feature>
<dbReference type="AlphaFoldDB" id="A0A9I9EM78"/>
<comment type="similarity">
    <text evidence="1">Belongs to the PPR family. P subfamily.</text>
</comment>
<reference evidence="4" key="1">
    <citation type="submission" date="2023-03" db="UniProtKB">
        <authorList>
            <consortium name="EnsemblPlants"/>
        </authorList>
    </citation>
    <scope>IDENTIFICATION</scope>
</reference>
<evidence type="ECO:0000313" key="4">
    <source>
        <dbReference type="EnsemblPlants" id="MELO3C035731.2.1"/>
    </source>
</evidence>
<dbReference type="Pfam" id="PF13041">
    <property type="entry name" value="PPR_2"/>
    <property type="match status" value="5"/>
</dbReference>
<dbReference type="NCBIfam" id="TIGR00756">
    <property type="entry name" value="PPR"/>
    <property type="match status" value="9"/>
</dbReference>
<dbReference type="Pfam" id="PF12854">
    <property type="entry name" value="PPR_1"/>
    <property type="match status" value="2"/>
</dbReference>
<evidence type="ECO:0000256" key="2">
    <source>
        <dbReference type="ARBA" id="ARBA00022737"/>
    </source>
</evidence>
<evidence type="ECO:0000256" key="1">
    <source>
        <dbReference type="ARBA" id="ARBA00007626"/>
    </source>
</evidence>
<dbReference type="SUPFAM" id="SSF81901">
    <property type="entry name" value="HCP-like"/>
    <property type="match status" value="1"/>
</dbReference>
<dbReference type="InterPro" id="IPR002885">
    <property type="entry name" value="PPR_rpt"/>
</dbReference>
<feature type="repeat" description="PPR" evidence="3">
    <location>
        <begin position="442"/>
        <end position="476"/>
    </location>
</feature>
<sequence>MEERKNGGNVEDERKTDCYYDNYDPPFLSPPLNGGAGDDIREFHELGFWHSMVFSFTFLRGSFVFRRGFRTGKKLLSPSTEDIIYKAICVNLKQRRWKFLEQVSPSLTNSLVCRVVREFRNSPQLALEFYNWVEARDNFSHSLESCCTLVHVLVNSRNFNDALSIMESLMLKNGKSPLEVLGGLMNSYEICNSNPAVFDALVRTCTQLKSVEGAYDVIRKLRLEGFWVTIHAWNNFLNLLLKLGETDKFWNMYMEMVASGYSENVNTFNLIIYALCKECKLLEAISVVYLMLKIEIWPNVVSFNMIIDKASKMGEMDLALKLTRNTEVISGGSVSPNIVTYNCIINGFCKIRRLESAKNVLAEMIKLGIDSNERTYAPLIDGYARKGSLDVAFRLCDEMVETRLIPDTVVYNSLIYWLYIEGELEEASFLLSDMINRRILPDEFTYSILTKGLCLSGHLNKALRVHYYIVERNLVKDAYTHNILINYMFQSRNIAGAKQLLSSMIVRGIKPDMVTYGTLVAGHCKEGKIEAAVQIYDKTVKADGKSNLVVYNSILDGLCKQGSIDAARLLVDKLQQNGFLDSVTYNTLLHGFCVNGEVEKAFALFLEMINVGSLVNIVSYNIMINFLCKMGLIQQAMELMRAMASQGIVPDLITYTTLITNFVKSYGSDNVIELHDYMVLKGAVPDRQTYQSLVSPCLQEHTEG</sequence>
<feature type="repeat" description="PPR" evidence="3">
    <location>
        <begin position="651"/>
        <end position="685"/>
    </location>
</feature>
<feature type="repeat" description="PPR" evidence="3">
    <location>
        <begin position="372"/>
        <end position="406"/>
    </location>
</feature>
<dbReference type="InterPro" id="IPR011990">
    <property type="entry name" value="TPR-like_helical_dom_sf"/>
</dbReference>
<feature type="repeat" description="PPR" evidence="3">
    <location>
        <begin position="337"/>
        <end position="371"/>
    </location>
</feature>